<dbReference type="PANTHER" id="PTHR30272:SF1">
    <property type="entry name" value="3-HYDROXYACYL-[ACYL-CARRIER-PROTEIN] DEHYDRATASE"/>
    <property type="match status" value="1"/>
</dbReference>
<dbReference type="InterPro" id="IPR029069">
    <property type="entry name" value="HotDog_dom_sf"/>
</dbReference>
<keyword evidence="1" id="KW-0456">Lyase</keyword>
<dbReference type="NCBIfam" id="NF000582">
    <property type="entry name" value="PRK00006.1"/>
    <property type="match status" value="1"/>
</dbReference>
<dbReference type="AlphaFoldDB" id="A0A382CT76"/>
<dbReference type="SUPFAM" id="SSF54637">
    <property type="entry name" value="Thioesterase/thiol ester dehydrase-isomerase"/>
    <property type="match status" value="1"/>
</dbReference>
<dbReference type="Pfam" id="PF07977">
    <property type="entry name" value="FabA"/>
    <property type="match status" value="1"/>
</dbReference>
<dbReference type="InterPro" id="IPR013114">
    <property type="entry name" value="FabA_FabZ"/>
</dbReference>
<accession>A0A382CT76</accession>
<dbReference type="GO" id="GO:0016829">
    <property type="term" value="F:lyase activity"/>
    <property type="evidence" value="ECO:0007669"/>
    <property type="project" value="UniProtKB-KW"/>
</dbReference>
<evidence type="ECO:0000313" key="2">
    <source>
        <dbReference type="EMBL" id="SVB28477.1"/>
    </source>
</evidence>
<gene>
    <name evidence="2" type="ORF">METZ01_LOCUS181331</name>
</gene>
<evidence type="ECO:0000256" key="1">
    <source>
        <dbReference type="ARBA" id="ARBA00023239"/>
    </source>
</evidence>
<evidence type="ECO:0008006" key="3">
    <source>
        <dbReference type="Google" id="ProtNLM"/>
    </source>
</evidence>
<name>A0A382CT76_9ZZZZ</name>
<proteinExistence type="predicted"/>
<dbReference type="Gene3D" id="3.10.129.10">
    <property type="entry name" value="Hotdog Thioesterase"/>
    <property type="match status" value="1"/>
</dbReference>
<protein>
    <recommendedName>
        <fullName evidence="3">Beta-hydroxyacyl-ACP dehydratase</fullName>
    </recommendedName>
</protein>
<dbReference type="CDD" id="cd01288">
    <property type="entry name" value="FabZ"/>
    <property type="match status" value="1"/>
</dbReference>
<organism evidence="2">
    <name type="scientific">marine metagenome</name>
    <dbReference type="NCBI Taxonomy" id="408172"/>
    <lineage>
        <taxon>unclassified sequences</taxon>
        <taxon>metagenomes</taxon>
        <taxon>ecological metagenomes</taxon>
    </lineage>
</organism>
<dbReference type="PANTHER" id="PTHR30272">
    <property type="entry name" value="3-HYDROXYACYL-[ACYL-CARRIER-PROTEIN] DEHYDRATASE"/>
    <property type="match status" value="1"/>
</dbReference>
<reference evidence="2" key="1">
    <citation type="submission" date="2018-05" db="EMBL/GenBank/DDBJ databases">
        <authorList>
            <person name="Lanie J.A."/>
            <person name="Ng W.-L."/>
            <person name="Kazmierczak K.M."/>
            <person name="Andrzejewski T.M."/>
            <person name="Davidsen T.M."/>
            <person name="Wayne K.J."/>
            <person name="Tettelin H."/>
            <person name="Glass J.I."/>
            <person name="Rusch D."/>
            <person name="Podicherti R."/>
            <person name="Tsui H.-C.T."/>
            <person name="Winkler M.E."/>
        </authorList>
    </citation>
    <scope>NUCLEOTIDE SEQUENCE</scope>
</reference>
<sequence length="143" mass="15831">MENFLDYMPQREPFLFVDRVVEVTDSCIKTEKQIQADEPFFAGHFPGRPIMPGVLICEAVFQSSSILMSKRAGAPSNDGRIPLITRIANVKLKRVVLPGDLMEVEVKLKEILGQAAYMSGKVKVVGKTVLTVEFTAMLVTETA</sequence>
<dbReference type="EMBL" id="UINC01035681">
    <property type="protein sequence ID" value="SVB28477.1"/>
    <property type="molecule type" value="Genomic_DNA"/>
</dbReference>